<protein>
    <submittedName>
        <fullName evidence="1">71cadab5-d599-4254-b015-3a92f89856cb</fullName>
    </submittedName>
</protein>
<name>A0A8H2ZPQ4_9HELO</name>
<proteinExistence type="predicted"/>
<evidence type="ECO:0000313" key="1">
    <source>
        <dbReference type="EMBL" id="CAD6445921.1"/>
    </source>
</evidence>
<evidence type="ECO:0000313" key="2">
    <source>
        <dbReference type="Proteomes" id="UP000624404"/>
    </source>
</evidence>
<sequence length="322" mass="35529">SSSPLPKATKINPIPSQFFHFQPPTSNLLPPVIHNTIQTILHKQHYTNNTTTSKIHSSTHSITQSYSLIILYPKPQTPNLNHQSSTPTMHIPSILKFSLLISTSLCIAAPTAVTTPTDAVIEYTRASQDPHSLINLMELGELGEKRDGFVDLVRVSEGNDGFGDGLRFFSKRDGSLEFIQLDSAINLVQLPEKKRQVSPIDLVQLSNRAAPINLFQLSEKRQDSPVNLVELGNRQTQKHKYNSMRPRNAQDASINLVELGNRQVSPIKLIELSNRARAKYLKTRQNDCGSSPYQNPSCSAATGLGVPAFTLLAVGMVAIMMV</sequence>
<comment type="caution">
    <text evidence="1">The sequence shown here is derived from an EMBL/GenBank/DDBJ whole genome shotgun (WGS) entry which is preliminary data.</text>
</comment>
<feature type="non-terminal residue" evidence="1">
    <location>
        <position position="322"/>
    </location>
</feature>
<dbReference type="Proteomes" id="UP000624404">
    <property type="component" value="Unassembled WGS sequence"/>
</dbReference>
<gene>
    <name evidence="1" type="ORF">SCLTRI_LOCUS5641</name>
</gene>
<reference evidence="1" key="1">
    <citation type="submission" date="2020-10" db="EMBL/GenBank/DDBJ databases">
        <authorList>
            <person name="Kusch S."/>
        </authorList>
    </citation>
    <scope>NUCLEOTIDE SEQUENCE</scope>
    <source>
        <strain evidence="1">SwB9</strain>
    </source>
</reference>
<dbReference type="OrthoDB" id="3518296at2759"/>
<dbReference type="AlphaFoldDB" id="A0A8H2ZPQ4"/>
<accession>A0A8H2ZPQ4</accession>
<organism evidence="1 2">
    <name type="scientific">Sclerotinia trifoliorum</name>
    <dbReference type="NCBI Taxonomy" id="28548"/>
    <lineage>
        <taxon>Eukaryota</taxon>
        <taxon>Fungi</taxon>
        <taxon>Dikarya</taxon>
        <taxon>Ascomycota</taxon>
        <taxon>Pezizomycotina</taxon>
        <taxon>Leotiomycetes</taxon>
        <taxon>Helotiales</taxon>
        <taxon>Sclerotiniaceae</taxon>
        <taxon>Sclerotinia</taxon>
    </lineage>
</organism>
<keyword evidence="2" id="KW-1185">Reference proteome</keyword>
<dbReference type="EMBL" id="CAJHIA010000017">
    <property type="protein sequence ID" value="CAD6445921.1"/>
    <property type="molecule type" value="Genomic_DNA"/>
</dbReference>